<dbReference type="EMBL" id="GL832977">
    <property type="protein sequence ID" value="EGD77365.1"/>
    <property type="molecule type" value="Genomic_DNA"/>
</dbReference>
<evidence type="ECO:0000313" key="17">
    <source>
        <dbReference type="EMBL" id="EGD77365.1"/>
    </source>
</evidence>
<evidence type="ECO:0000256" key="2">
    <source>
        <dbReference type="ARBA" id="ARBA00004496"/>
    </source>
</evidence>
<accession>F2UJR6</accession>
<dbReference type="AlphaFoldDB" id="F2UJR6"/>
<keyword evidence="10 17" id="KW-0808">Transferase</keyword>
<dbReference type="GO" id="GO:0005737">
    <property type="term" value="C:cytoplasm"/>
    <property type="evidence" value="ECO:0007669"/>
    <property type="project" value="UniProtKB-SubCell"/>
</dbReference>
<dbReference type="InterPro" id="IPR051997">
    <property type="entry name" value="STK_NEK"/>
</dbReference>
<comment type="cofactor">
    <cofactor evidence="1">
        <name>Mg(2+)</name>
        <dbReference type="ChEBI" id="CHEBI:18420"/>
    </cofactor>
</comment>
<dbReference type="GO" id="GO:0046872">
    <property type="term" value="F:metal ion binding"/>
    <property type="evidence" value="ECO:0007669"/>
    <property type="project" value="UniProtKB-KW"/>
</dbReference>
<dbReference type="SUPFAM" id="SSF56112">
    <property type="entry name" value="Protein kinase-like (PK-like)"/>
    <property type="match status" value="1"/>
</dbReference>
<dbReference type="SUPFAM" id="SSF50985">
    <property type="entry name" value="RCC1/BLIP-II"/>
    <property type="match status" value="2"/>
</dbReference>
<dbReference type="PROSITE" id="PS00108">
    <property type="entry name" value="PROTEIN_KINASE_ST"/>
    <property type="match status" value="1"/>
</dbReference>
<evidence type="ECO:0000256" key="4">
    <source>
        <dbReference type="ARBA" id="ARBA00012513"/>
    </source>
</evidence>
<feature type="compositionally biased region" description="Low complexity" evidence="15">
    <location>
        <begin position="446"/>
        <end position="459"/>
    </location>
</feature>
<feature type="repeat" description="RCC1" evidence="13">
    <location>
        <begin position="782"/>
        <end position="830"/>
    </location>
</feature>
<dbReference type="PANTHER" id="PTHR44535">
    <property type="entry name" value="PROTEIN CBG16200"/>
    <property type="match status" value="1"/>
</dbReference>
<dbReference type="PANTHER" id="PTHR44535:SF1">
    <property type="entry name" value="SERINE_THREONINE-PROTEIN KINASE NEK9"/>
    <property type="match status" value="1"/>
</dbReference>
<dbReference type="InterPro" id="IPR000408">
    <property type="entry name" value="Reg_chr_condens"/>
</dbReference>
<evidence type="ECO:0000256" key="12">
    <source>
        <dbReference type="ARBA" id="ARBA00022842"/>
    </source>
</evidence>
<dbReference type="RefSeq" id="XP_004990709.1">
    <property type="nucleotide sequence ID" value="XM_004990652.1"/>
</dbReference>
<feature type="region of interest" description="Disordered" evidence="15">
    <location>
        <begin position="872"/>
        <end position="901"/>
    </location>
</feature>
<dbReference type="PRINTS" id="PR00633">
    <property type="entry name" value="RCCNDNSATION"/>
</dbReference>
<evidence type="ECO:0000256" key="6">
    <source>
        <dbReference type="ARBA" id="ARBA00022527"/>
    </source>
</evidence>
<sequence>MGEHVRVRVLGRGAFGLAALYRRADGSLVVVKECDIGGVKRDAREKAVAESETLALLKHPNIVTYFDAFEDRSKFFIEMEYADAGNLRQLIEDRNGTLIPQQDVLFLAWQLFQGLAHVHSCGVLHRDIKSENIFMTSHGILKLGDFGISKVLSDSVHAETMVGTPYYMPPEMFKGQQYDGKCDVFSAGCVVHELCTLHRTFQATNMGAIMHRVMAQQYAPICDRTYSRELQSAITSMLEVDASVRPSAQEVLDSPIMQHHSSTFDAKLRRMLSIAELASGRTASSSSSSSSRLPSSSGVFVAKTTSLYVWGGGKAHSLMGTFSSTNAAHMLAIGSGHCAVCTVDMRVYTWSIGGAMSEVDGFSSGQLGHGNVASQRQPKLVEALSRLPCTQVACGEDFTFCLLSNGNLVAFGSNFNGCLGIGEDVDVEEDIAKFLLPDAVADSDLRQSAQTSARSSRAQVLSSLRDSGNATAEKGADVSYHHETGSTTSGIENTEKSHDEVASTAHGNRQQAVALRSGSNDGDDDDDNARDSLGASSDDDKGNADDGGGGGGNQPVTSNNIKSPFDDSGNAISPILVPFFKSMRVKQVACGESHVAVITEGRDMYTWGIGEYGKLGLGDEDDVFTPTKVHLHTLTAPEFVACGVDASAVVSSSGQLFVTGNNQYNKLCLNFNESVLSQRRRSSLAEKGVGKGHIRSCYNFTMVRWDVLRSGVARVSLGTNHMAALTVRGRVITCGCNSSGQLGTGDTRPRTSPVVVGKDLLGVKVESVACGDSFCIAATRDGALYGWGSAANHRLSSLAGDSPAPRVIPDITGVAQVVCEGPMTLCLTEAVQSSRRMAPLSSSSSRDPNKGDPSSLVGALAHGDTCNNSVFAASFDKDNEPDSTKHDDDGDDDNGGSIGNILPVDTADTFASESMLETNSTTTTTNSTGKMVQFRCNSPGMMMMMTTTTMMKMTMMTCHRGSLLNCRAK</sequence>
<dbReference type="InterPro" id="IPR017441">
    <property type="entry name" value="Protein_kinase_ATP_BS"/>
</dbReference>
<gene>
    <name evidence="17" type="ORF">PTSG_08458</name>
</gene>
<dbReference type="InParanoid" id="F2UJR6"/>
<evidence type="ECO:0000256" key="13">
    <source>
        <dbReference type="PROSITE-ProRule" id="PRU00235"/>
    </source>
</evidence>
<evidence type="ECO:0000256" key="8">
    <source>
        <dbReference type="ARBA" id="ARBA00022723"/>
    </source>
</evidence>
<dbReference type="PROSITE" id="PS50012">
    <property type="entry name" value="RCC1_3"/>
    <property type="match status" value="4"/>
</dbReference>
<keyword evidence="10 17" id="KW-0418">Kinase</keyword>
<feature type="repeat" description="RCC1" evidence="13">
    <location>
        <begin position="602"/>
        <end position="653"/>
    </location>
</feature>
<dbReference type="GO" id="GO:0004674">
    <property type="term" value="F:protein serine/threonine kinase activity"/>
    <property type="evidence" value="ECO:0007669"/>
    <property type="project" value="UniProtKB-KW"/>
</dbReference>
<organism evidence="18">
    <name type="scientific">Salpingoeca rosetta (strain ATCC 50818 / BSB-021)</name>
    <dbReference type="NCBI Taxonomy" id="946362"/>
    <lineage>
        <taxon>Eukaryota</taxon>
        <taxon>Choanoflagellata</taxon>
        <taxon>Craspedida</taxon>
        <taxon>Salpingoecidae</taxon>
        <taxon>Salpingoeca</taxon>
    </lineage>
</organism>
<proteinExistence type="inferred from homology"/>
<evidence type="ECO:0000256" key="10">
    <source>
        <dbReference type="ARBA" id="ARBA00022777"/>
    </source>
</evidence>
<feature type="domain" description="Protein kinase" evidence="16">
    <location>
        <begin position="4"/>
        <end position="257"/>
    </location>
</feature>
<comment type="similarity">
    <text evidence="3">Belongs to the protein kinase superfamily. NEK Ser/Thr protein kinase family. NIMA subfamily.</text>
</comment>
<dbReference type="Pfam" id="PF00069">
    <property type="entry name" value="Pkinase"/>
    <property type="match status" value="1"/>
</dbReference>
<dbReference type="FunCoup" id="F2UJR6">
    <property type="interactions" value="429"/>
</dbReference>
<dbReference type="OrthoDB" id="248923at2759"/>
<dbReference type="Pfam" id="PF00415">
    <property type="entry name" value="RCC1"/>
    <property type="match status" value="3"/>
</dbReference>
<dbReference type="GeneID" id="16071267"/>
<keyword evidence="7" id="KW-0597">Phosphoprotein</keyword>
<dbReference type="EC" id="2.7.11.1" evidence="4"/>
<comment type="subcellular location">
    <subcellularLocation>
        <location evidence="2">Cytoplasm</location>
    </subcellularLocation>
</comment>
<name>F2UJR6_SALR5</name>
<feature type="repeat" description="RCC1" evidence="13">
    <location>
        <begin position="729"/>
        <end position="781"/>
    </location>
</feature>
<keyword evidence="11 14" id="KW-0067">ATP-binding</keyword>
<evidence type="ECO:0000256" key="15">
    <source>
        <dbReference type="SAM" id="MobiDB-lite"/>
    </source>
</evidence>
<keyword evidence="18" id="KW-1185">Reference proteome</keyword>
<keyword evidence="6" id="KW-0723">Serine/threonine-protein kinase</keyword>
<dbReference type="InterPro" id="IPR011009">
    <property type="entry name" value="Kinase-like_dom_sf"/>
</dbReference>
<protein>
    <recommendedName>
        <fullName evidence="4">non-specific serine/threonine protein kinase</fullName>
        <ecNumber evidence="4">2.7.11.1</ecNumber>
    </recommendedName>
</protein>
<evidence type="ECO:0000259" key="16">
    <source>
        <dbReference type="PROSITE" id="PS50011"/>
    </source>
</evidence>
<keyword evidence="12" id="KW-0460">Magnesium</keyword>
<feature type="compositionally biased region" description="Basic and acidic residues" evidence="15">
    <location>
        <begin position="875"/>
        <end position="888"/>
    </location>
</feature>
<feature type="binding site" evidence="14">
    <location>
        <position position="32"/>
    </location>
    <ligand>
        <name>ATP</name>
        <dbReference type="ChEBI" id="CHEBI:30616"/>
    </ligand>
</feature>
<keyword evidence="5" id="KW-0963">Cytoplasm</keyword>
<evidence type="ECO:0000256" key="9">
    <source>
        <dbReference type="ARBA" id="ARBA00022741"/>
    </source>
</evidence>
<feature type="region of interest" description="Disordered" evidence="15">
    <location>
        <begin position="837"/>
        <end position="859"/>
    </location>
</feature>
<feature type="repeat" description="RCC1" evidence="13">
    <location>
        <begin position="345"/>
        <end position="405"/>
    </location>
</feature>
<feature type="compositionally biased region" description="Polar residues" evidence="15">
    <location>
        <begin position="460"/>
        <end position="470"/>
    </location>
</feature>
<evidence type="ECO:0000256" key="1">
    <source>
        <dbReference type="ARBA" id="ARBA00001946"/>
    </source>
</evidence>
<feature type="compositionally biased region" description="Basic and acidic residues" evidence="15">
    <location>
        <begin position="474"/>
        <end position="484"/>
    </location>
</feature>
<dbReference type="PROSITE" id="PS50011">
    <property type="entry name" value="PROTEIN_KINASE_DOM"/>
    <property type="match status" value="1"/>
</dbReference>
<dbReference type="eggNOG" id="KOG1426">
    <property type="taxonomic scope" value="Eukaryota"/>
</dbReference>
<dbReference type="Proteomes" id="UP000007799">
    <property type="component" value="Unassembled WGS sequence"/>
</dbReference>
<dbReference type="eggNOG" id="KOG0589">
    <property type="taxonomic scope" value="Eukaryota"/>
</dbReference>
<dbReference type="KEGG" id="sre:PTSG_08458"/>
<feature type="compositionally biased region" description="Low complexity" evidence="15">
    <location>
        <begin position="837"/>
        <end position="846"/>
    </location>
</feature>
<dbReference type="InterPro" id="IPR009091">
    <property type="entry name" value="RCC1/BLIP-II"/>
</dbReference>
<evidence type="ECO:0000256" key="5">
    <source>
        <dbReference type="ARBA" id="ARBA00022490"/>
    </source>
</evidence>
<dbReference type="PROSITE" id="PS00107">
    <property type="entry name" value="PROTEIN_KINASE_ATP"/>
    <property type="match status" value="1"/>
</dbReference>
<dbReference type="Gene3D" id="3.30.200.20">
    <property type="entry name" value="Phosphorylase Kinase, domain 1"/>
    <property type="match status" value="1"/>
</dbReference>
<dbReference type="SMART" id="SM00220">
    <property type="entry name" value="S_TKc"/>
    <property type="match status" value="1"/>
</dbReference>
<dbReference type="GO" id="GO:0005524">
    <property type="term" value="F:ATP binding"/>
    <property type="evidence" value="ECO:0007669"/>
    <property type="project" value="UniProtKB-UniRule"/>
</dbReference>
<evidence type="ECO:0000313" key="18">
    <source>
        <dbReference type="Proteomes" id="UP000007799"/>
    </source>
</evidence>
<dbReference type="STRING" id="946362.F2UJR6"/>
<feature type="region of interest" description="Disordered" evidence="15">
    <location>
        <begin position="445"/>
        <end position="567"/>
    </location>
</feature>
<dbReference type="Gene3D" id="2.130.10.30">
    <property type="entry name" value="Regulator of chromosome condensation 1/beta-lactamase-inhibitor protein II"/>
    <property type="match status" value="3"/>
</dbReference>
<evidence type="ECO:0000256" key="3">
    <source>
        <dbReference type="ARBA" id="ARBA00010886"/>
    </source>
</evidence>
<reference evidence="17" key="1">
    <citation type="submission" date="2009-08" db="EMBL/GenBank/DDBJ databases">
        <title>Annotation of Salpingoeca rosetta.</title>
        <authorList>
            <consortium name="The Broad Institute Genome Sequencing Platform"/>
            <person name="Russ C."/>
            <person name="Cuomo C."/>
            <person name="Burger G."/>
            <person name="Gray M.W."/>
            <person name="Holland P.W.H."/>
            <person name="King N."/>
            <person name="Lang F.B.F."/>
            <person name="Roger A.J."/>
            <person name="Ruiz-Trillo I."/>
            <person name="Young S.K."/>
            <person name="Zeng Q."/>
            <person name="Gargeya S."/>
            <person name="Alvarado L."/>
            <person name="Berlin A."/>
            <person name="Chapman S.B."/>
            <person name="Chen Z."/>
            <person name="Freedman E."/>
            <person name="Gellesch M."/>
            <person name="Goldberg J."/>
            <person name="Griggs A."/>
            <person name="Gujja S."/>
            <person name="Heilman E."/>
            <person name="Heiman D."/>
            <person name="Howarth C."/>
            <person name="Mehta T."/>
            <person name="Neiman D."/>
            <person name="Pearson M."/>
            <person name="Roberts A."/>
            <person name="Saif S."/>
            <person name="Shea T."/>
            <person name="Shenoy N."/>
            <person name="Sisk P."/>
            <person name="Stolte C."/>
            <person name="Sykes S."/>
            <person name="White J."/>
            <person name="Yandava C."/>
            <person name="Haas B."/>
            <person name="Nusbaum C."/>
            <person name="Birren B."/>
        </authorList>
    </citation>
    <scope>NUCLEOTIDE SEQUENCE [LARGE SCALE GENOMIC DNA]</scope>
    <source>
        <strain evidence="17">ATCC 50818</strain>
    </source>
</reference>
<dbReference type="Gene3D" id="1.10.510.10">
    <property type="entry name" value="Transferase(Phosphotransferase) domain 1"/>
    <property type="match status" value="1"/>
</dbReference>
<evidence type="ECO:0000256" key="14">
    <source>
        <dbReference type="PROSITE-ProRule" id="PRU10141"/>
    </source>
</evidence>
<keyword evidence="9 14" id="KW-0547">Nucleotide-binding</keyword>
<dbReference type="InterPro" id="IPR008271">
    <property type="entry name" value="Ser/Thr_kinase_AS"/>
</dbReference>
<dbReference type="InterPro" id="IPR000719">
    <property type="entry name" value="Prot_kinase_dom"/>
</dbReference>
<evidence type="ECO:0000256" key="11">
    <source>
        <dbReference type="ARBA" id="ARBA00022840"/>
    </source>
</evidence>
<evidence type="ECO:0000256" key="7">
    <source>
        <dbReference type="ARBA" id="ARBA00022553"/>
    </source>
</evidence>
<keyword evidence="8" id="KW-0479">Metal-binding</keyword>